<dbReference type="InterPro" id="IPR013783">
    <property type="entry name" value="Ig-like_fold"/>
</dbReference>
<dbReference type="SUPFAM" id="SSF49299">
    <property type="entry name" value="PKD domain"/>
    <property type="match status" value="1"/>
</dbReference>
<keyword evidence="5" id="KW-1185">Reference proteome</keyword>
<dbReference type="InterPro" id="IPR011041">
    <property type="entry name" value="Quinoprot_gluc/sorb_DH_b-prop"/>
</dbReference>
<reference evidence="4 5" key="1">
    <citation type="submission" date="2019-04" db="EMBL/GenBank/DDBJ databases">
        <authorList>
            <person name="Feng G."/>
            <person name="Zhang J."/>
            <person name="Zhu H."/>
        </authorList>
    </citation>
    <scope>NUCLEOTIDE SEQUENCE [LARGE SCALE GENOMIC DNA]</scope>
    <source>
        <strain evidence="4 5">JCM 17223</strain>
    </source>
</reference>
<feature type="signal peptide" evidence="2">
    <location>
        <begin position="1"/>
        <end position="23"/>
    </location>
</feature>
<feature type="transmembrane region" description="Helical" evidence="1">
    <location>
        <begin position="1499"/>
        <end position="1520"/>
    </location>
</feature>
<dbReference type="InterPro" id="IPR012938">
    <property type="entry name" value="Glc/Sorbosone_DH"/>
</dbReference>
<dbReference type="Pfam" id="PF07995">
    <property type="entry name" value="GSDH"/>
    <property type="match status" value="1"/>
</dbReference>
<dbReference type="Gene3D" id="2.120.10.30">
    <property type="entry name" value="TolB, C-terminal domain"/>
    <property type="match status" value="1"/>
</dbReference>
<evidence type="ECO:0000313" key="5">
    <source>
        <dbReference type="Proteomes" id="UP000297739"/>
    </source>
</evidence>
<dbReference type="SUPFAM" id="SSF50952">
    <property type="entry name" value="Soluble quinoprotein glucose dehydrogenase"/>
    <property type="match status" value="1"/>
</dbReference>
<dbReference type="InterPro" id="IPR011042">
    <property type="entry name" value="6-blade_b-propeller_TolB-like"/>
</dbReference>
<dbReference type="CDD" id="cd00146">
    <property type="entry name" value="PKD"/>
    <property type="match status" value="1"/>
</dbReference>
<dbReference type="PANTHER" id="PTHR19328:SF13">
    <property type="entry name" value="HIPL1 PROTEIN"/>
    <property type="match status" value="1"/>
</dbReference>
<sequence>MKNTCTWVLWVLFLTLHCPQLRAQAPPSGFTSAVVSANWNEAVGLTFTKTGSKMFVWERPGTVWVVEGGQRRLLLDISPEVGAWADHGLLGFTLDPNFDTNGYIYLLYVVDRHHLLNFGTPAYSATTNDYSTATIGRLTRYTATNPTGNCTVAASSRNILLGATKSTGIPSTFRGHVTNSLVFGSDGTLLVSTGDGAHPLPDYGNYNATYAQQALADGIITSKEDVGSFRAQLVNCLSGKILRIDPATGAGVPSNPYYDAAAPNAPRSKVWALGFRNPFRMSLKPGTGSTDPTTGNPGILYIGEVGAALWEETHVVDKPRQNMGWPLFEGLTPYSSFSSQNTYNYDAPNPQYNIGGCTQQYFYFRDLIKQATTTGTATFTNPCDNTKAIPASVATFVHTRPLIDWGHGDGPSRTGIFSGQTAATVNIGAAGSPVSGPQFGGNSSSGGVFYPYSDFPAGYQNAYFFGDYVGGWIRRMSLDANNKPTAVQDFVNNGAVVVGMAVSPGETGLFYVNFYPSEIRKVTYSSGGNTPPVAVASANKTFGPGPLAVQFTGSASSDPQGQPITYVWNFGDGTTSTAINPAHTFTPPTSAPTKYTVTLTVKDSQGSTNQTSLSISANNTPPQVTITSPALNTLYSMTGNSTYNLRATVTDAEHSGAQLSYQWQTILHHEQHQHPEPIDQNVQTTTTIAPFGCGAENYYYRITLTVTDAAGLATTKEVRLDPDCATTSFTLVDADSNEDIQAVINGTVLNLATLPTRNLNIRANANPATTGSVVFALTGAQVKNQTESVAPYALFSDLNGDYNPWTPPVGNYSLSATPYSGSGGGGTPAAMLTASFSVVDQATPNTYALTVNTSGTGTVSRNPSQANYTSGTIVTLTATPGTGQEFTGWSGAATGSTNPLAVTMSANKTITATFAPLPGGGTAVSSFTLVNADTDQDIQPLPDGFTLDLATLPTRNLNIRATTSPGSVGSVVFALSGAQVKNQTESVAPYALFSDSNSDYNPWTPPVGNYSLTATPFSGAGGGGITGTPLTISFIVVDQPAPPVTYTLTVNTSGTGTVSKSPNQATYASGTVVTLTATPGTGQVFTGWSGAATGSTNPLAVTMSANKTITATFAPPPPPAVTSYTLVNADTDLDIQPLATGATLNLATLPTRNLNIRANVNGAATSSVVFALSGAQVKNQTESVPPYALFSAVSGNYNPWTPTVGTYSLTATPFSGTNGGGTAGSPLTISFIVVDQPAPPVTYTLTVNTSGTGTVSKSPNQATYASGTVVTLTATPGTGQRFVSWSGAATGNTNPLAVTMSANKTITATFAVIVAVESYTLINADTDQGIQALASGATLNLATLPTKNLNIRANTTPATVGSVVLALSGTQTKSQTENIAPYALYSDSNSDYNPWTPAVGSYSLTATPYSGTNGGGTAGTKLTITFAVTNQAPPAVALASQSSSAAAKLLQAEVHPNPSADGRFTIRVGQPLQGEVSYTLLSALGAVVASGRQQLLQPLMMLSFNLSAAMPAAGVYYLLLDGPQGTAQIKLLRY</sequence>
<dbReference type="PANTHER" id="PTHR19328">
    <property type="entry name" value="HEDGEHOG-INTERACTING PROTEIN"/>
    <property type="match status" value="1"/>
</dbReference>
<organism evidence="4 5">
    <name type="scientific">Hymenobacter elongatus</name>
    <dbReference type="NCBI Taxonomy" id="877208"/>
    <lineage>
        <taxon>Bacteria</taxon>
        <taxon>Pseudomonadati</taxon>
        <taxon>Bacteroidota</taxon>
        <taxon>Cytophagia</taxon>
        <taxon>Cytophagales</taxon>
        <taxon>Hymenobacteraceae</taxon>
        <taxon>Hymenobacter</taxon>
    </lineage>
</organism>
<dbReference type="Gene3D" id="2.60.40.10">
    <property type="entry name" value="Immunoglobulins"/>
    <property type="match status" value="2"/>
</dbReference>
<proteinExistence type="predicted"/>
<dbReference type="EMBL" id="SRLD01000011">
    <property type="protein sequence ID" value="TGE17331.1"/>
    <property type="molecule type" value="Genomic_DNA"/>
</dbReference>
<evidence type="ECO:0000256" key="2">
    <source>
        <dbReference type="SAM" id="SignalP"/>
    </source>
</evidence>
<feature type="chain" id="PRO_5021239167" evidence="2">
    <location>
        <begin position="24"/>
        <end position="1534"/>
    </location>
</feature>
<protein>
    <submittedName>
        <fullName evidence="4">PKD domain-containing protein</fullName>
    </submittedName>
</protein>
<dbReference type="SMART" id="SM00089">
    <property type="entry name" value="PKD"/>
    <property type="match status" value="1"/>
</dbReference>
<dbReference type="Proteomes" id="UP000297739">
    <property type="component" value="Unassembled WGS sequence"/>
</dbReference>
<comment type="caution">
    <text evidence="4">The sequence shown here is derived from an EMBL/GenBank/DDBJ whole genome shotgun (WGS) entry which is preliminary data.</text>
</comment>
<keyword evidence="1" id="KW-1133">Transmembrane helix</keyword>
<dbReference type="InterPro" id="IPR022409">
    <property type="entry name" value="PKD/Chitinase_dom"/>
</dbReference>
<dbReference type="OrthoDB" id="856086at2"/>
<dbReference type="InterPro" id="IPR000601">
    <property type="entry name" value="PKD_dom"/>
</dbReference>
<dbReference type="PROSITE" id="PS50093">
    <property type="entry name" value="PKD"/>
    <property type="match status" value="1"/>
</dbReference>
<keyword evidence="2" id="KW-0732">Signal</keyword>
<feature type="domain" description="PKD" evidence="3">
    <location>
        <begin position="532"/>
        <end position="617"/>
    </location>
</feature>
<evidence type="ECO:0000259" key="3">
    <source>
        <dbReference type="PROSITE" id="PS50093"/>
    </source>
</evidence>
<dbReference type="RefSeq" id="WP_135497033.1">
    <property type="nucleotide sequence ID" value="NZ_SRLD01000011.1"/>
</dbReference>
<dbReference type="InterPro" id="IPR044060">
    <property type="entry name" value="Bacterial_rp_domain"/>
</dbReference>
<gene>
    <name evidence="4" type="ORF">E5J99_07125</name>
</gene>
<name>A0A4Z0PNC2_9BACT</name>
<keyword evidence="1" id="KW-0472">Membrane</keyword>
<dbReference type="Pfam" id="PF18998">
    <property type="entry name" value="Flg_new_2"/>
    <property type="match status" value="3"/>
</dbReference>
<keyword evidence="1" id="KW-0812">Transmembrane</keyword>
<dbReference type="InterPro" id="IPR035986">
    <property type="entry name" value="PKD_dom_sf"/>
</dbReference>
<evidence type="ECO:0000256" key="1">
    <source>
        <dbReference type="SAM" id="Phobius"/>
    </source>
</evidence>
<evidence type="ECO:0000313" key="4">
    <source>
        <dbReference type="EMBL" id="TGE17331.1"/>
    </source>
</evidence>
<dbReference type="Pfam" id="PF18911">
    <property type="entry name" value="PKD_4"/>
    <property type="match status" value="1"/>
</dbReference>
<accession>A0A4Z0PNC2</accession>